<dbReference type="PANTHER" id="PTHR15422">
    <property type="entry name" value="OS05G0565100 PROTEIN"/>
    <property type="match status" value="1"/>
</dbReference>
<feature type="transmembrane region" description="Helical" evidence="11">
    <location>
        <begin position="116"/>
        <end position="139"/>
    </location>
</feature>
<keyword evidence="8 11" id="KW-1133">Transmembrane helix</keyword>
<keyword evidence="3" id="KW-0813">Transport</keyword>
<proteinExistence type="predicted"/>
<feature type="transmembrane region" description="Helical" evidence="11">
    <location>
        <begin position="216"/>
        <end position="235"/>
    </location>
</feature>
<dbReference type="GO" id="GO:0140575">
    <property type="term" value="F:transmembrane monodehydroascorbate reductase activity"/>
    <property type="evidence" value="ECO:0007669"/>
    <property type="project" value="InterPro"/>
</dbReference>
<dbReference type="GO" id="GO:0016020">
    <property type="term" value="C:membrane"/>
    <property type="evidence" value="ECO:0007669"/>
    <property type="project" value="UniProtKB-SubCell"/>
</dbReference>
<keyword evidence="6" id="KW-0479">Metal-binding</keyword>
<keyword evidence="7" id="KW-0249">Electron transport</keyword>
<evidence type="ECO:0000256" key="8">
    <source>
        <dbReference type="ARBA" id="ARBA00022989"/>
    </source>
</evidence>
<evidence type="ECO:0000256" key="1">
    <source>
        <dbReference type="ARBA" id="ARBA00001970"/>
    </source>
</evidence>
<evidence type="ECO:0000256" key="4">
    <source>
        <dbReference type="ARBA" id="ARBA00022617"/>
    </source>
</evidence>
<evidence type="ECO:0000256" key="9">
    <source>
        <dbReference type="ARBA" id="ARBA00023004"/>
    </source>
</evidence>
<evidence type="ECO:0000256" key="5">
    <source>
        <dbReference type="ARBA" id="ARBA00022692"/>
    </source>
</evidence>
<protein>
    <submittedName>
        <fullName evidence="13">Putative ferric-chelate reductase 1</fullName>
    </submittedName>
</protein>
<name>A0A1D1YNZ2_9ARAE</name>
<feature type="transmembrane region" description="Helical" evidence="11">
    <location>
        <begin position="83"/>
        <end position="104"/>
    </location>
</feature>
<dbReference type="GO" id="GO:0046872">
    <property type="term" value="F:metal ion binding"/>
    <property type="evidence" value="ECO:0007669"/>
    <property type="project" value="UniProtKB-KW"/>
</dbReference>
<evidence type="ECO:0000256" key="11">
    <source>
        <dbReference type="SAM" id="Phobius"/>
    </source>
</evidence>
<organism evidence="13">
    <name type="scientific">Anthurium amnicola</name>
    <dbReference type="NCBI Taxonomy" id="1678845"/>
    <lineage>
        <taxon>Eukaryota</taxon>
        <taxon>Viridiplantae</taxon>
        <taxon>Streptophyta</taxon>
        <taxon>Embryophyta</taxon>
        <taxon>Tracheophyta</taxon>
        <taxon>Spermatophyta</taxon>
        <taxon>Magnoliopsida</taxon>
        <taxon>Liliopsida</taxon>
        <taxon>Araceae</taxon>
        <taxon>Pothoideae</taxon>
        <taxon>Potheae</taxon>
        <taxon>Anthurium</taxon>
    </lineage>
</organism>
<dbReference type="AlphaFoldDB" id="A0A1D1YNZ2"/>
<gene>
    <name evidence="13" type="primary">frrs1_0</name>
    <name evidence="13" type="ORF">g.103848</name>
</gene>
<dbReference type="InterPro" id="IPR006593">
    <property type="entry name" value="Cyt_b561/ferric_Rdtase_TM"/>
</dbReference>
<dbReference type="GO" id="GO:0020037">
    <property type="term" value="F:heme binding"/>
    <property type="evidence" value="ECO:0007669"/>
    <property type="project" value="TreeGrafter"/>
</dbReference>
<evidence type="ECO:0000256" key="3">
    <source>
        <dbReference type="ARBA" id="ARBA00022448"/>
    </source>
</evidence>
<dbReference type="PROSITE" id="PS50939">
    <property type="entry name" value="CYTOCHROME_B561"/>
    <property type="match status" value="1"/>
</dbReference>
<keyword evidence="4" id="KW-0349">Heme</keyword>
<dbReference type="EMBL" id="GDJX01011582">
    <property type="protein sequence ID" value="JAT56354.1"/>
    <property type="molecule type" value="Transcribed_RNA"/>
</dbReference>
<keyword evidence="5 11" id="KW-0812">Transmembrane</keyword>
<feature type="domain" description="Cytochrome b561" evidence="12">
    <location>
        <begin position="41"/>
        <end position="243"/>
    </location>
</feature>
<dbReference type="Gene3D" id="1.20.120.1770">
    <property type="match status" value="1"/>
</dbReference>
<evidence type="ECO:0000256" key="2">
    <source>
        <dbReference type="ARBA" id="ARBA00004141"/>
    </source>
</evidence>
<evidence type="ECO:0000256" key="7">
    <source>
        <dbReference type="ARBA" id="ARBA00022982"/>
    </source>
</evidence>
<feature type="transmembrane region" description="Helical" evidence="11">
    <location>
        <begin position="181"/>
        <end position="204"/>
    </location>
</feature>
<keyword evidence="9" id="KW-0408">Iron</keyword>
<dbReference type="PANTHER" id="PTHR15422:SF24">
    <property type="entry name" value="DOMON RELATED DOMAIN-CONTAINING PROTEIN"/>
    <property type="match status" value="1"/>
</dbReference>
<feature type="transmembrane region" description="Helical" evidence="11">
    <location>
        <begin position="151"/>
        <end position="169"/>
    </location>
</feature>
<accession>A0A1D1YNZ2</accession>
<evidence type="ECO:0000256" key="10">
    <source>
        <dbReference type="ARBA" id="ARBA00023136"/>
    </source>
</evidence>
<comment type="cofactor">
    <cofactor evidence="1">
        <name>heme b</name>
        <dbReference type="ChEBI" id="CHEBI:60344"/>
    </cofactor>
</comment>
<reference evidence="13" key="1">
    <citation type="submission" date="2015-07" db="EMBL/GenBank/DDBJ databases">
        <title>Transcriptome Assembly of Anthurium amnicola.</title>
        <authorList>
            <person name="Suzuki J."/>
        </authorList>
    </citation>
    <scope>NUCLEOTIDE SEQUENCE</scope>
</reference>
<evidence type="ECO:0000256" key="6">
    <source>
        <dbReference type="ARBA" id="ARBA00022723"/>
    </source>
</evidence>
<dbReference type="SMART" id="SM00665">
    <property type="entry name" value="B561"/>
    <property type="match status" value="1"/>
</dbReference>
<sequence length="272" mass="30834">MFGSVSPCLFLDTSKFLWCSRMVTSVSRGLDVKIAVLMLLLLLKSANSARAPVGVPSSLRTTQQDVHRQHTTQLISQMRIHGFLLWASMGFLMPVGVLVIRMSIKVRCGKSLKMLFYSHVILQIASVLLATAGAVLAVMNFENAFNNSHQRMGLAVYALMWLQPLIGFLRPHRGTKGRTIWYFVHWFLGTGLSILAIINIYFGLHAYHVKTLRSTGIWTVLFTAEVSIIAFIYLLQDRWDYMQKQGVTLDHEQVTPADQMSTPLRNFLMWKV</sequence>
<evidence type="ECO:0000313" key="13">
    <source>
        <dbReference type="EMBL" id="JAT56354.1"/>
    </source>
</evidence>
<dbReference type="CDD" id="cd08760">
    <property type="entry name" value="Cyt_b561_FRRS1_like"/>
    <property type="match status" value="1"/>
</dbReference>
<comment type="subcellular location">
    <subcellularLocation>
        <location evidence="2">Membrane</location>
        <topology evidence="2">Multi-pass membrane protein</topology>
    </subcellularLocation>
</comment>
<evidence type="ECO:0000259" key="12">
    <source>
        <dbReference type="PROSITE" id="PS50939"/>
    </source>
</evidence>
<keyword evidence="10 11" id="KW-0472">Membrane</keyword>
<dbReference type="InterPro" id="IPR045150">
    <property type="entry name" value="CYB561D1/2"/>
</dbReference>
<dbReference type="Pfam" id="PF03188">
    <property type="entry name" value="Cytochrom_B561"/>
    <property type="match status" value="1"/>
</dbReference>